<name>A0A0T9USQ3_YERAL</name>
<evidence type="ECO:0000313" key="3">
    <source>
        <dbReference type="Proteomes" id="UP000038647"/>
    </source>
</evidence>
<proteinExistence type="predicted"/>
<dbReference type="InterPro" id="IPR014710">
    <property type="entry name" value="RmlC-like_jellyroll"/>
</dbReference>
<evidence type="ECO:0000313" key="2">
    <source>
        <dbReference type="EMBL" id="CNL67417.1"/>
    </source>
</evidence>
<sequence>MINFADFNDNNAIEDTLVGISIITMFKKVGLQAYGAKVAQGECVRCHSHSKGEEWYIILSGKGAIWTADVIAGALKNKRVDAFAKGSVFCIYPDTAHQLAATTDVEFIFLCPESHITHDRILFDNIVGE</sequence>
<dbReference type="Proteomes" id="UP000041595">
    <property type="component" value="Unassembled WGS sequence"/>
</dbReference>
<dbReference type="RefSeq" id="WP_004704771.1">
    <property type="nucleotide sequence ID" value="NZ_CABHPY010000082.1"/>
</dbReference>
<dbReference type="Gene3D" id="2.60.120.10">
    <property type="entry name" value="Jelly Rolls"/>
    <property type="match status" value="1"/>
</dbReference>
<dbReference type="Proteomes" id="UP000038647">
    <property type="component" value="Unassembled WGS sequence"/>
</dbReference>
<dbReference type="OrthoDB" id="6444024at2"/>
<evidence type="ECO:0000313" key="4">
    <source>
        <dbReference type="Proteomes" id="UP000041595"/>
    </source>
</evidence>
<dbReference type="AlphaFoldDB" id="A0A0T9USQ3"/>
<protein>
    <submittedName>
        <fullName evidence="2">Uncharacterized conserved protein, contains double-stranded beta-helix domain</fullName>
    </submittedName>
</protein>
<reference evidence="1 3" key="1">
    <citation type="submission" date="2015-03" db="EMBL/GenBank/DDBJ databases">
        <authorList>
            <consortium name="Pathogen Informatics"/>
            <person name="Murphy D."/>
        </authorList>
    </citation>
    <scope>NUCLEOTIDE SEQUENCE [LARGE SCALE GENOMIC DNA]</scope>
    <source>
        <strain evidence="1 3">IP08791</strain>
    </source>
</reference>
<dbReference type="SUPFAM" id="SSF51182">
    <property type="entry name" value="RmlC-like cupins"/>
    <property type="match status" value="1"/>
</dbReference>
<dbReference type="EMBL" id="CQEH01000024">
    <property type="protein sequence ID" value="CNL64820.1"/>
    <property type="molecule type" value="Genomic_DNA"/>
</dbReference>
<keyword evidence="3" id="KW-1185">Reference proteome</keyword>
<gene>
    <name evidence="2" type="ORF">ERS137965_03674</name>
    <name evidence="1" type="ORF">ERS137966_03802</name>
</gene>
<dbReference type="EMBL" id="CQEJ01000027">
    <property type="protein sequence ID" value="CNL67417.1"/>
    <property type="molecule type" value="Genomic_DNA"/>
</dbReference>
<dbReference type="eggNOG" id="COG0662">
    <property type="taxonomic scope" value="Bacteria"/>
</dbReference>
<evidence type="ECO:0000313" key="1">
    <source>
        <dbReference type="EMBL" id="CNL64820.1"/>
    </source>
</evidence>
<accession>A0A0T9USQ3</accession>
<dbReference type="InterPro" id="IPR011051">
    <property type="entry name" value="RmlC_Cupin_sf"/>
</dbReference>
<organism evidence="2 4">
    <name type="scientific">Yersinia aldovae</name>
    <dbReference type="NCBI Taxonomy" id="29483"/>
    <lineage>
        <taxon>Bacteria</taxon>
        <taxon>Pseudomonadati</taxon>
        <taxon>Pseudomonadota</taxon>
        <taxon>Gammaproteobacteria</taxon>
        <taxon>Enterobacterales</taxon>
        <taxon>Yersiniaceae</taxon>
        <taxon>Yersinia</taxon>
    </lineage>
</organism>
<reference evidence="2 4" key="2">
    <citation type="submission" date="2015-03" db="EMBL/GenBank/DDBJ databases">
        <authorList>
            <person name="Murphy D."/>
        </authorList>
    </citation>
    <scope>NUCLEOTIDE SEQUENCE [LARGE SCALE GENOMIC DNA]</scope>
    <source>
        <strain evidence="2 4">IP06005</strain>
    </source>
</reference>